<keyword evidence="1" id="KW-0812">Transmembrane</keyword>
<dbReference type="Proteomes" id="UP000426027">
    <property type="component" value="Chromosome"/>
</dbReference>
<dbReference type="EMBL" id="CP046566">
    <property type="protein sequence ID" value="QGW27253.1"/>
    <property type="molecule type" value="Genomic_DNA"/>
</dbReference>
<dbReference type="KEGG" id="fls:GLV81_03250"/>
<dbReference type="AlphaFoldDB" id="A0A6I6G711"/>
<evidence type="ECO:0000256" key="1">
    <source>
        <dbReference type="SAM" id="Phobius"/>
    </source>
</evidence>
<keyword evidence="1" id="KW-1133">Transmembrane helix</keyword>
<accession>A0A6I6G711</accession>
<reference evidence="2 3" key="1">
    <citation type="submission" date="2019-11" db="EMBL/GenBank/DDBJ databases">
        <authorList>
            <person name="Im W.T."/>
        </authorList>
    </citation>
    <scope>NUCLEOTIDE SEQUENCE [LARGE SCALE GENOMIC DNA]</scope>
    <source>
        <strain evidence="2 3">SB-02</strain>
    </source>
</reference>
<evidence type="ECO:0000313" key="3">
    <source>
        <dbReference type="Proteomes" id="UP000426027"/>
    </source>
</evidence>
<sequence length="174" mass="19480">MTFIYRILTYLFLPVAVLLSLSALSFFMMALGQPALLLPTFIIVAMIIYVFASFSFVQKVIVQQQAVKARLRDWIRVNAFVTGAIALLNIGQSVLLLLNPEQIKLVIDQLAEAMAQTPGAPSYDLQLLVKWVLIISTALSSLLVVHIVLGFVLQKDMQPIFQSRICFFVAPFIY</sequence>
<proteinExistence type="predicted"/>
<keyword evidence="1" id="KW-0472">Membrane</keyword>
<dbReference type="RefSeq" id="WP_157476829.1">
    <property type="nucleotide sequence ID" value="NZ_CP046566.1"/>
</dbReference>
<feature type="transmembrane region" description="Helical" evidence="1">
    <location>
        <begin position="131"/>
        <end position="153"/>
    </location>
</feature>
<organism evidence="2 3">
    <name type="scientific">Phnomibacter ginsenosidimutans</name>
    <dbReference type="NCBI Taxonomy" id="2676868"/>
    <lineage>
        <taxon>Bacteria</taxon>
        <taxon>Pseudomonadati</taxon>
        <taxon>Bacteroidota</taxon>
        <taxon>Chitinophagia</taxon>
        <taxon>Chitinophagales</taxon>
        <taxon>Chitinophagaceae</taxon>
        <taxon>Phnomibacter</taxon>
    </lineage>
</organism>
<keyword evidence="3" id="KW-1185">Reference proteome</keyword>
<evidence type="ECO:0000313" key="2">
    <source>
        <dbReference type="EMBL" id="QGW27253.1"/>
    </source>
</evidence>
<gene>
    <name evidence="2" type="ORF">GLV81_03250</name>
</gene>
<name>A0A6I6G711_9BACT</name>
<protein>
    <submittedName>
        <fullName evidence="2">Uncharacterized protein</fullName>
    </submittedName>
</protein>
<feature type="transmembrane region" description="Helical" evidence="1">
    <location>
        <begin position="36"/>
        <end position="57"/>
    </location>
</feature>
<feature type="transmembrane region" description="Helical" evidence="1">
    <location>
        <begin position="7"/>
        <end position="30"/>
    </location>
</feature>
<feature type="transmembrane region" description="Helical" evidence="1">
    <location>
        <begin position="77"/>
        <end position="98"/>
    </location>
</feature>